<sequence>MSAQRTRGEIVRLAHRGLRAVLVDDSETWGALTLLRERGRPHFSDAEIRCVASVTGPTAGVISAPGRAPA</sequence>
<dbReference type="EMBL" id="BAAAHP010000163">
    <property type="protein sequence ID" value="GAA0895734.1"/>
    <property type="molecule type" value="Genomic_DNA"/>
</dbReference>
<comment type="caution">
    <text evidence="1">The sequence shown here is derived from an EMBL/GenBank/DDBJ whole genome shotgun (WGS) entry which is preliminary data.</text>
</comment>
<reference evidence="1 2" key="1">
    <citation type="journal article" date="2019" name="Int. J. Syst. Evol. Microbiol.">
        <title>The Global Catalogue of Microorganisms (GCM) 10K type strain sequencing project: providing services to taxonomists for standard genome sequencing and annotation.</title>
        <authorList>
            <consortium name="The Broad Institute Genomics Platform"/>
            <consortium name="The Broad Institute Genome Sequencing Center for Infectious Disease"/>
            <person name="Wu L."/>
            <person name="Ma J."/>
        </authorList>
    </citation>
    <scope>NUCLEOTIDE SEQUENCE [LARGE SCALE GENOMIC DNA]</scope>
    <source>
        <strain evidence="1 2">JCM 11117</strain>
    </source>
</reference>
<name>A0ABN1N6Y0_9PSEU</name>
<proteinExistence type="predicted"/>
<evidence type="ECO:0008006" key="3">
    <source>
        <dbReference type="Google" id="ProtNLM"/>
    </source>
</evidence>
<keyword evidence="2" id="KW-1185">Reference proteome</keyword>
<dbReference type="RefSeq" id="WP_343944249.1">
    <property type="nucleotide sequence ID" value="NZ_BAAAHP010000163.1"/>
</dbReference>
<gene>
    <name evidence="1" type="ORF">GCM10009559_52520</name>
</gene>
<accession>A0ABN1N6Y0</accession>
<protein>
    <recommendedName>
        <fullName evidence="3">ANTAR domain-containing protein</fullName>
    </recommendedName>
</protein>
<evidence type="ECO:0000313" key="1">
    <source>
        <dbReference type="EMBL" id="GAA0895734.1"/>
    </source>
</evidence>
<organism evidence="1 2">
    <name type="scientific">Pseudonocardia zijingensis</name>
    <dbReference type="NCBI Taxonomy" id="153376"/>
    <lineage>
        <taxon>Bacteria</taxon>
        <taxon>Bacillati</taxon>
        <taxon>Actinomycetota</taxon>
        <taxon>Actinomycetes</taxon>
        <taxon>Pseudonocardiales</taxon>
        <taxon>Pseudonocardiaceae</taxon>
        <taxon>Pseudonocardia</taxon>
    </lineage>
</organism>
<evidence type="ECO:0000313" key="2">
    <source>
        <dbReference type="Proteomes" id="UP001499967"/>
    </source>
</evidence>
<dbReference type="Proteomes" id="UP001499967">
    <property type="component" value="Unassembled WGS sequence"/>
</dbReference>